<gene>
    <name evidence="2" type="ORF">HOP59_21705</name>
</gene>
<organism evidence="2 3">
    <name type="scientific">Billgrantia aerodenitrificans</name>
    <dbReference type="NCBI Taxonomy" id="2733483"/>
    <lineage>
        <taxon>Bacteria</taxon>
        <taxon>Pseudomonadati</taxon>
        <taxon>Pseudomonadota</taxon>
        <taxon>Gammaproteobacteria</taxon>
        <taxon>Oceanospirillales</taxon>
        <taxon>Halomonadaceae</taxon>
        <taxon>Billgrantia</taxon>
    </lineage>
</organism>
<evidence type="ECO:0000256" key="1">
    <source>
        <dbReference type="SAM" id="MobiDB-lite"/>
    </source>
</evidence>
<reference evidence="2 3" key="1">
    <citation type="journal article" date="2021" name="Front. Microbiol.">
        <title>Aerobic Denitrification and Heterotrophic Sulfur Oxidation in the Genus Halomonas Revealed by Six Novel Species Characterizations and Genome-Based Analysis.</title>
        <authorList>
            <person name="Wang L."/>
            <person name="Shao Z."/>
        </authorList>
    </citation>
    <scope>NUCLEOTIDE SEQUENCE [LARGE SCALE GENOMIC DNA]</scope>
    <source>
        <strain evidence="2 3">MCCC 1A11058</strain>
    </source>
</reference>
<accession>A0ABS9AY64</accession>
<evidence type="ECO:0008006" key="4">
    <source>
        <dbReference type="Google" id="ProtNLM"/>
    </source>
</evidence>
<evidence type="ECO:0000313" key="3">
    <source>
        <dbReference type="Proteomes" id="UP001320272"/>
    </source>
</evidence>
<name>A0ABS9AY64_9GAMM</name>
<feature type="region of interest" description="Disordered" evidence="1">
    <location>
        <begin position="67"/>
        <end position="103"/>
    </location>
</feature>
<comment type="caution">
    <text evidence="2">The sequence shown here is derived from an EMBL/GenBank/DDBJ whole genome shotgun (WGS) entry which is preliminary data.</text>
</comment>
<protein>
    <recommendedName>
        <fullName evidence="4">PRC-barrel domain containing protein</fullName>
    </recommendedName>
</protein>
<proteinExistence type="predicted"/>
<dbReference type="RefSeq" id="WP_010626432.1">
    <property type="nucleotide sequence ID" value="NZ_JABFTV010000015.1"/>
</dbReference>
<dbReference type="Proteomes" id="UP001320272">
    <property type="component" value="Unassembled WGS sequence"/>
</dbReference>
<sequence length="103" mass="11190">MTQELITGTAVFDDEGKQVGKVADTSDVDKVGIITETGSRFWVPSALLTHRDQRWMLEPGYTEISPAEAKTQQAERELDEANAETFPASDPPSFTMGDEGKGG</sequence>
<keyword evidence="3" id="KW-1185">Reference proteome</keyword>
<dbReference type="EMBL" id="JABFTV010000015">
    <property type="protein sequence ID" value="MCE8026749.1"/>
    <property type="molecule type" value="Genomic_DNA"/>
</dbReference>
<evidence type="ECO:0000313" key="2">
    <source>
        <dbReference type="EMBL" id="MCE8026749.1"/>
    </source>
</evidence>